<gene>
    <name evidence="1" type="ORF">HXX02_13160</name>
</gene>
<dbReference type="EMBL" id="JACASI010000034">
    <property type="protein sequence ID" value="MCQ3830397.1"/>
    <property type="molecule type" value="Genomic_DNA"/>
</dbReference>
<reference evidence="1" key="1">
    <citation type="thesis" date="2020" institute="Technische Universitat Dresden" country="Dresden, Germany">
        <title>The Agarolytic System of Microbulbifer elongatus PORT2, Isolated from Batu Karas, Pangandaran West Java Indonesia.</title>
        <authorList>
            <person name="Anggraeni S.R."/>
        </authorList>
    </citation>
    <scope>NUCLEOTIDE SEQUENCE</scope>
    <source>
        <strain evidence="1">PORT2</strain>
    </source>
</reference>
<comment type="caution">
    <text evidence="1">The sequence shown here is derived from an EMBL/GenBank/DDBJ whole genome shotgun (WGS) entry which is preliminary data.</text>
</comment>
<evidence type="ECO:0000313" key="1">
    <source>
        <dbReference type="EMBL" id="MCQ3830397.1"/>
    </source>
</evidence>
<dbReference type="RefSeq" id="WP_255875530.1">
    <property type="nucleotide sequence ID" value="NZ_JACASI010000034.1"/>
</dbReference>
<organism evidence="1 2">
    <name type="scientific">Microbulbifer elongatus</name>
    <dbReference type="NCBI Taxonomy" id="86173"/>
    <lineage>
        <taxon>Bacteria</taxon>
        <taxon>Pseudomonadati</taxon>
        <taxon>Pseudomonadota</taxon>
        <taxon>Gammaproteobacteria</taxon>
        <taxon>Cellvibrionales</taxon>
        <taxon>Microbulbiferaceae</taxon>
        <taxon>Microbulbifer</taxon>
    </lineage>
</organism>
<protein>
    <submittedName>
        <fullName evidence="1">Uncharacterized protein</fullName>
    </submittedName>
</protein>
<dbReference type="Proteomes" id="UP001205566">
    <property type="component" value="Unassembled WGS sequence"/>
</dbReference>
<keyword evidence="2" id="KW-1185">Reference proteome</keyword>
<evidence type="ECO:0000313" key="2">
    <source>
        <dbReference type="Proteomes" id="UP001205566"/>
    </source>
</evidence>
<name>A0ABT1P2Q3_9GAMM</name>
<accession>A0ABT1P2Q3</accession>
<proteinExistence type="predicted"/>
<sequence length="96" mass="10903">MSGIIPEYPHTEAMVIQDQIWPTILIEIRHGRGTPLPLVFLLTKIASFYCRKPYPVFFPYGGVRTPITSRQGSSGNSEYGRSQAHFCSLRIHNKKP</sequence>